<reference evidence="2" key="1">
    <citation type="submission" date="2022-11" db="UniProtKB">
        <authorList>
            <consortium name="WormBaseParasite"/>
        </authorList>
    </citation>
    <scope>IDENTIFICATION</scope>
</reference>
<proteinExistence type="predicted"/>
<dbReference type="Proteomes" id="UP000887576">
    <property type="component" value="Unplaced"/>
</dbReference>
<protein>
    <submittedName>
        <fullName evidence="2">Plastocyanin-like domain-containing protein</fullName>
    </submittedName>
</protein>
<dbReference type="WBParaSite" id="JU765_v2.g11324.t1">
    <property type="protein sequence ID" value="JU765_v2.g11324.t1"/>
    <property type="gene ID" value="JU765_v2.g11324"/>
</dbReference>
<name>A0AC34PYZ9_9BILA</name>
<organism evidence="1 2">
    <name type="scientific">Panagrolaimus sp. JU765</name>
    <dbReference type="NCBI Taxonomy" id="591449"/>
    <lineage>
        <taxon>Eukaryota</taxon>
        <taxon>Metazoa</taxon>
        <taxon>Ecdysozoa</taxon>
        <taxon>Nematoda</taxon>
        <taxon>Chromadorea</taxon>
        <taxon>Rhabditida</taxon>
        <taxon>Tylenchina</taxon>
        <taxon>Panagrolaimomorpha</taxon>
        <taxon>Panagrolaimoidea</taxon>
        <taxon>Panagrolaimidae</taxon>
        <taxon>Panagrolaimus</taxon>
    </lineage>
</organism>
<evidence type="ECO:0000313" key="2">
    <source>
        <dbReference type="WBParaSite" id="JU765_v2.g11324.t1"/>
    </source>
</evidence>
<accession>A0AC34PYZ9</accession>
<sequence length="254" mass="29162">MRLLVLWFLTFENCFSWQKYEKPIQIARPNKDGVYEFELVVTHKMTMTRPLEFGKAAVLDFDVDSQSWFERDSNQLAPCGKTDVFLNSTVPLEQVERALAGLVQLDGLHHRMIMINGKTPGDPIVVPYGSEVVMKVKNRLNTEGFTVHVHGLDKRGLWYTDGVAHIQQCPIPVNSDYTYRFIADAYGTHWYHGHLGSDRAEGLLGGFIVKDKNHTVPDPKNPKKRLHIKRDYYAMLQDWGIPEPAEQHYNLHDG</sequence>
<evidence type="ECO:0000313" key="1">
    <source>
        <dbReference type="Proteomes" id="UP000887576"/>
    </source>
</evidence>